<sequence length="285" mass="30411">MAEKQKLFIDFCGGIDHAVALWYALQAPDVEVVGVGCSDTEMERGSSLAKKLIGLALPDSEIPVAAGGSQPLFSRPEESKAAARLLVEKANEYKGELTVVTLGRLTNLATAVAIDPRIAEKLERVVVQGGAIRVPGNATAVAESNFHADPEAAAFVWAAGLPLQLVPFDATDDLRLTLEDSQAILSKAVALGIAQASMEKEQPSLEDGTRLDAWSTMIAVLHPEHIHKQQMKLTIECHSPLARGAVLADLRAKPSVGIDTEVVIGIDVKPFRQWLQGISVKEGSL</sequence>
<feature type="domain" description="Inosine/uridine-preferring nucleoside hydrolase" evidence="3">
    <location>
        <begin position="8"/>
        <end position="272"/>
    </location>
</feature>
<evidence type="ECO:0000313" key="4">
    <source>
        <dbReference type="EMBL" id="KQL50065.1"/>
    </source>
</evidence>
<organism evidence="4 5">
    <name type="scientific">Brevibacillus choshinensis</name>
    <dbReference type="NCBI Taxonomy" id="54911"/>
    <lineage>
        <taxon>Bacteria</taxon>
        <taxon>Bacillati</taxon>
        <taxon>Bacillota</taxon>
        <taxon>Bacilli</taxon>
        <taxon>Bacillales</taxon>
        <taxon>Paenibacillaceae</taxon>
        <taxon>Brevibacillus</taxon>
    </lineage>
</organism>
<evidence type="ECO:0000259" key="3">
    <source>
        <dbReference type="Pfam" id="PF01156"/>
    </source>
</evidence>
<comment type="caution">
    <text evidence="4">The sequence shown here is derived from an EMBL/GenBank/DDBJ whole genome shotgun (WGS) entry which is preliminary data.</text>
</comment>
<dbReference type="Proteomes" id="UP000051063">
    <property type="component" value="Unassembled WGS sequence"/>
</dbReference>
<evidence type="ECO:0000313" key="5">
    <source>
        <dbReference type="Proteomes" id="UP000051063"/>
    </source>
</evidence>
<accession>A0ABR5NEU6</accession>
<evidence type="ECO:0000256" key="1">
    <source>
        <dbReference type="ARBA" id="ARBA00022801"/>
    </source>
</evidence>
<keyword evidence="1" id="KW-0378">Hydrolase</keyword>
<dbReference type="PANTHER" id="PTHR12304:SF4">
    <property type="entry name" value="URIDINE NUCLEOSIDASE"/>
    <property type="match status" value="1"/>
</dbReference>
<name>A0ABR5NEU6_BRECH</name>
<dbReference type="EMBL" id="LJJB01000007">
    <property type="protein sequence ID" value="KQL50065.1"/>
    <property type="molecule type" value="Genomic_DNA"/>
</dbReference>
<keyword evidence="5" id="KW-1185">Reference proteome</keyword>
<reference evidence="4 5" key="1">
    <citation type="submission" date="2015-09" db="EMBL/GenBank/DDBJ databases">
        <title>Genome sequencing project for genomic taxonomy and phylogenomics of Bacillus-like bacteria.</title>
        <authorList>
            <person name="Liu B."/>
            <person name="Wang J."/>
            <person name="Zhu Y."/>
            <person name="Liu G."/>
            <person name="Chen Q."/>
            <person name="Chen Z."/>
            <person name="Lan J."/>
            <person name="Che J."/>
            <person name="Ge C."/>
            <person name="Shi H."/>
            <person name="Pan Z."/>
            <person name="Liu X."/>
        </authorList>
    </citation>
    <scope>NUCLEOTIDE SEQUENCE [LARGE SCALE GENOMIC DNA]</scope>
    <source>
        <strain evidence="4 5">DSM 8552</strain>
    </source>
</reference>
<dbReference type="PANTHER" id="PTHR12304">
    <property type="entry name" value="INOSINE-URIDINE PREFERRING NUCLEOSIDE HYDROLASE"/>
    <property type="match status" value="1"/>
</dbReference>
<dbReference type="InterPro" id="IPR023186">
    <property type="entry name" value="IUNH"/>
</dbReference>
<dbReference type="InterPro" id="IPR036452">
    <property type="entry name" value="Ribo_hydro-like"/>
</dbReference>
<dbReference type="Pfam" id="PF01156">
    <property type="entry name" value="IU_nuc_hydro"/>
    <property type="match status" value="1"/>
</dbReference>
<dbReference type="InterPro" id="IPR001910">
    <property type="entry name" value="Inosine/uridine_hydrolase_dom"/>
</dbReference>
<evidence type="ECO:0000256" key="2">
    <source>
        <dbReference type="ARBA" id="ARBA00023295"/>
    </source>
</evidence>
<gene>
    <name evidence="4" type="ORF">AN963_01290</name>
</gene>
<dbReference type="Gene3D" id="3.90.245.10">
    <property type="entry name" value="Ribonucleoside hydrolase-like"/>
    <property type="match status" value="1"/>
</dbReference>
<protein>
    <recommendedName>
        <fullName evidence="3">Inosine/uridine-preferring nucleoside hydrolase domain-containing protein</fullName>
    </recommendedName>
</protein>
<dbReference type="SUPFAM" id="SSF53590">
    <property type="entry name" value="Nucleoside hydrolase"/>
    <property type="match status" value="1"/>
</dbReference>
<keyword evidence="2" id="KW-0326">Glycosidase</keyword>
<proteinExistence type="predicted"/>